<dbReference type="AlphaFoldDB" id="A0A8H3P1M8"/>
<gene>
    <name evidence="1" type="ORF">IFM46972_06494</name>
</gene>
<reference evidence="1 2" key="1">
    <citation type="submission" date="2020-01" db="EMBL/GenBank/DDBJ databases">
        <title>Draft genome sequence of Aspergillus udagawae IFM 46972.</title>
        <authorList>
            <person name="Takahashi H."/>
            <person name="Yaguchi T."/>
        </authorList>
    </citation>
    <scope>NUCLEOTIDE SEQUENCE [LARGE SCALE GENOMIC DNA]</scope>
    <source>
        <strain evidence="1 2">IFM 46972</strain>
    </source>
</reference>
<dbReference type="Proteomes" id="UP000465221">
    <property type="component" value="Unassembled WGS sequence"/>
</dbReference>
<accession>A0A8H3P1M8</accession>
<organism evidence="1 2">
    <name type="scientific">Aspergillus udagawae</name>
    <dbReference type="NCBI Taxonomy" id="91492"/>
    <lineage>
        <taxon>Eukaryota</taxon>
        <taxon>Fungi</taxon>
        <taxon>Dikarya</taxon>
        <taxon>Ascomycota</taxon>
        <taxon>Pezizomycotina</taxon>
        <taxon>Eurotiomycetes</taxon>
        <taxon>Eurotiomycetidae</taxon>
        <taxon>Eurotiales</taxon>
        <taxon>Aspergillaceae</taxon>
        <taxon>Aspergillus</taxon>
        <taxon>Aspergillus subgen. Fumigati</taxon>
    </lineage>
</organism>
<comment type="caution">
    <text evidence="1">The sequence shown here is derived from an EMBL/GenBank/DDBJ whole genome shotgun (WGS) entry which is preliminary data.</text>
</comment>
<sequence>MRFSLVLNERPVYNHLVMNNNSIMNIIGDNTWLAVNKTDDGFGRWTLADDAAVLQLPSCSTKQIDGSSTTLHHQLQPTSTR</sequence>
<evidence type="ECO:0000313" key="1">
    <source>
        <dbReference type="EMBL" id="GFF41289.1"/>
    </source>
</evidence>
<evidence type="ECO:0000313" key="2">
    <source>
        <dbReference type="Proteomes" id="UP000465221"/>
    </source>
</evidence>
<proteinExistence type="predicted"/>
<name>A0A8H3P1M8_9EURO</name>
<protein>
    <submittedName>
        <fullName evidence="1">Uncharacterized protein</fullName>
    </submittedName>
</protein>
<dbReference type="EMBL" id="BLKC01000044">
    <property type="protein sequence ID" value="GFF41289.1"/>
    <property type="molecule type" value="Genomic_DNA"/>
</dbReference>